<dbReference type="PANTHER" id="PTHR19368">
    <property type="entry name" value="XLR/SCP3/FAM9"/>
    <property type="match status" value="1"/>
</dbReference>
<dbReference type="SMART" id="SM00298">
    <property type="entry name" value="CHROMO"/>
    <property type="match status" value="1"/>
</dbReference>
<dbReference type="PROSITE" id="PS00598">
    <property type="entry name" value="CHROMO_1"/>
    <property type="match status" value="1"/>
</dbReference>
<comment type="subcellular location">
    <subcellularLocation>
        <location evidence="1">Nucleus</location>
    </subcellularLocation>
</comment>
<dbReference type="GO" id="GO:0051321">
    <property type="term" value="P:meiotic cell cycle"/>
    <property type="evidence" value="ECO:0007669"/>
    <property type="project" value="TreeGrafter"/>
</dbReference>
<gene>
    <name evidence="6" type="ORF">MEDL_19829</name>
</gene>
<dbReference type="SUPFAM" id="SSF54160">
    <property type="entry name" value="Chromo domain-like"/>
    <property type="match status" value="1"/>
</dbReference>
<evidence type="ECO:0000256" key="4">
    <source>
        <dbReference type="SAM" id="MobiDB-lite"/>
    </source>
</evidence>
<feature type="region of interest" description="Disordered" evidence="4">
    <location>
        <begin position="269"/>
        <end position="363"/>
    </location>
</feature>
<feature type="region of interest" description="Disordered" evidence="4">
    <location>
        <begin position="154"/>
        <end position="239"/>
    </location>
</feature>
<name>A0A8S3RK31_MYTED</name>
<dbReference type="Gene3D" id="2.40.50.40">
    <property type="match status" value="1"/>
</dbReference>
<dbReference type="PROSITE" id="PS50013">
    <property type="entry name" value="CHROMO_2"/>
    <property type="match status" value="1"/>
</dbReference>
<protein>
    <submittedName>
        <fullName evidence="6">SYCP3</fullName>
    </submittedName>
</protein>
<evidence type="ECO:0000256" key="3">
    <source>
        <dbReference type="ARBA" id="ARBA00023242"/>
    </source>
</evidence>
<proteinExistence type="inferred from homology"/>
<feature type="compositionally biased region" description="Basic and acidic residues" evidence="4">
    <location>
        <begin position="192"/>
        <end position="201"/>
    </location>
</feature>
<reference evidence="6" key="1">
    <citation type="submission" date="2021-03" db="EMBL/GenBank/DDBJ databases">
        <authorList>
            <person name="Bekaert M."/>
        </authorList>
    </citation>
    <scope>NUCLEOTIDE SEQUENCE</scope>
</reference>
<dbReference type="InterPro" id="IPR051443">
    <property type="entry name" value="XLR/SYCP3"/>
</dbReference>
<keyword evidence="3" id="KW-0539">Nucleus</keyword>
<dbReference type="Proteomes" id="UP000683360">
    <property type="component" value="Unassembled WGS sequence"/>
</dbReference>
<dbReference type="InterPro" id="IPR023779">
    <property type="entry name" value="Chromodomain_CS"/>
</dbReference>
<dbReference type="PANTHER" id="PTHR19368:SF15">
    <property type="entry name" value="XLR_SYCP3_FAM9 DOMAIN-CONTAINING PROTEIN"/>
    <property type="match status" value="1"/>
</dbReference>
<dbReference type="GO" id="GO:0000795">
    <property type="term" value="C:synaptonemal complex"/>
    <property type="evidence" value="ECO:0007669"/>
    <property type="project" value="TreeGrafter"/>
</dbReference>
<feature type="compositionally biased region" description="Basic residues" evidence="4">
    <location>
        <begin position="202"/>
        <end position="222"/>
    </location>
</feature>
<feature type="domain" description="Chromo" evidence="5">
    <location>
        <begin position="41"/>
        <end position="100"/>
    </location>
</feature>
<evidence type="ECO:0000259" key="5">
    <source>
        <dbReference type="PROSITE" id="PS50013"/>
    </source>
</evidence>
<feature type="compositionally biased region" description="Basic and acidic residues" evidence="4">
    <location>
        <begin position="320"/>
        <end position="333"/>
    </location>
</feature>
<dbReference type="CDD" id="cd00024">
    <property type="entry name" value="CD_CSD"/>
    <property type="match status" value="1"/>
</dbReference>
<keyword evidence="7" id="KW-1185">Reference proteome</keyword>
<dbReference type="Pfam" id="PF04803">
    <property type="entry name" value="Cor1"/>
    <property type="match status" value="1"/>
</dbReference>
<feature type="region of interest" description="Disordered" evidence="4">
    <location>
        <begin position="377"/>
        <end position="410"/>
    </location>
</feature>
<dbReference type="GO" id="GO:0007286">
    <property type="term" value="P:spermatid development"/>
    <property type="evidence" value="ECO:0007669"/>
    <property type="project" value="TreeGrafter"/>
</dbReference>
<dbReference type="InterPro" id="IPR006888">
    <property type="entry name" value="XLR/SYCP3/FAM9_dom"/>
</dbReference>
<dbReference type="Pfam" id="PF00385">
    <property type="entry name" value="Chromo"/>
    <property type="match status" value="1"/>
</dbReference>
<accession>A0A8S3RK31</accession>
<evidence type="ECO:0000313" key="7">
    <source>
        <dbReference type="Proteomes" id="UP000683360"/>
    </source>
</evidence>
<sequence length="587" mass="66422">MADPEGVTDEMEKKMEPENINGAAVNIKEENKSEEPADDLYEVERIVGTSKVHGVIQYKVRWKGYGPMDDTWEPIENLQSCLDVVEAFNLKKREMQKKRAEERQKRKAMMEGTVISEDDSSQDGPLTESQGGLKDTFWKDLEEGRVNLFDTDMYSRVKGGGRGPRQESKTKETNDISFGNERKSVLRGIKSVSKENSFKESNKKKHSSVRNRNRNTKSKKYAIKKEPEGNDMEAFSCSSSDDYTDDKGIDVHDVWHKTLKINLISVTDNSQNKTERNSSSSHHRSDKHKSDKYTSVKSRTVHKTEDKNKKHTITGLSSKSKKDPVENIKKEIDNPASPLKSYLSGESTPPRKISVESPCSSSLDSFTDKLVDEFSETSSTKRKYSSDLNTLSEMSERPCKQQRKDSVDSGLGSCKNDILSGSILPFLPETTKAQERGADSFDIELDDVDLDQLDQEQVCEKTTDGTAISDADITKTMVAKRKRLEQLTQNSLKNTNKKVEDIWTTQKNERVKLQDEYNRQISNVLGQWESDIEKTKEQEEKLTEANFVLSCCPLQSGNNQIIIETVPCPTSKAKLVISAYKAQLLEM</sequence>
<evidence type="ECO:0000256" key="2">
    <source>
        <dbReference type="ARBA" id="ARBA00010283"/>
    </source>
</evidence>
<dbReference type="EMBL" id="CAJPWZ010001022">
    <property type="protein sequence ID" value="CAG2205426.1"/>
    <property type="molecule type" value="Genomic_DNA"/>
</dbReference>
<organism evidence="6 7">
    <name type="scientific">Mytilus edulis</name>
    <name type="common">Blue mussel</name>
    <dbReference type="NCBI Taxonomy" id="6550"/>
    <lineage>
        <taxon>Eukaryota</taxon>
        <taxon>Metazoa</taxon>
        <taxon>Spiralia</taxon>
        <taxon>Lophotrochozoa</taxon>
        <taxon>Mollusca</taxon>
        <taxon>Bivalvia</taxon>
        <taxon>Autobranchia</taxon>
        <taxon>Pteriomorphia</taxon>
        <taxon>Mytilida</taxon>
        <taxon>Mytiloidea</taxon>
        <taxon>Mytilidae</taxon>
        <taxon>Mytilinae</taxon>
        <taxon>Mytilus</taxon>
    </lineage>
</organism>
<feature type="region of interest" description="Disordered" evidence="4">
    <location>
        <begin position="1"/>
        <end position="37"/>
    </location>
</feature>
<dbReference type="InterPro" id="IPR023780">
    <property type="entry name" value="Chromo_domain"/>
</dbReference>
<comment type="caution">
    <text evidence="6">The sequence shown here is derived from an EMBL/GenBank/DDBJ whole genome shotgun (WGS) entry which is preliminary data.</text>
</comment>
<feature type="region of interest" description="Disordered" evidence="4">
    <location>
        <begin position="98"/>
        <end position="134"/>
    </location>
</feature>
<feature type="compositionally biased region" description="Basic and acidic residues" evidence="4">
    <location>
        <begin position="394"/>
        <end position="407"/>
    </location>
</feature>
<dbReference type="AlphaFoldDB" id="A0A8S3RK31"/>
<dbReference type="InterPro" id="IPR016197">
    <property type="entry name" value="Chromo-like_dom_sf"/>
</dbReference>
<dbReference type="InterPro" id="IPR000953">
    <property type="entry name" value="Chromo/chromo_shadow_dom"/>
</dbReference>
<evidence type="ECO:0000313" key="6">
    <source>
        <dbReference type="EMBL" id="CAG2205426.1"/>
    </source>
</evidence>
<evidence type="ECO:0000256" key="1">
    <source>
        <dbReference type="ARBA" id="ARBA00004123"/>
    </source>
</evidence>
<comment type="similarity">
    <text evidence="2">Belongs to the XLR/SYCP3 family.</text>
</comment>
<dbReference type="OrthoDB" id="10071877at2759"/>
<feature type="compositionally biased region" description="Basic and acidic residues" evidence="4">
    <location>
        <begin position="164"/>
        <end position="184"/>
    </location>
</feature>